<evidence type="ECO:0000256" key="4">
    <source>
        <dbReference type="SAM" id="MobiDB-lite"/>
    </source>
</evidence>
<keyword evidence="2 3" id="KW-0802">TPR repeat</keyword>
<dbReference type="InterPro" id="IPR019734">
    <property type="entry name" value="TPR_rpt"/>
</dbReference>
<evidence type="ECO:0000313" key="6">
    <source>
        <dbReference type="EMBL" id="KAL1189123.1"/>
    </source>
</evidence>
<dbReference type="Gene3D" id="1.25.40.10">
    <property type="entry name" value="Tetratricopeptide repeat domain"/>
    <property type="match status" value="1"/>
</dbReference>
<feature type="compositionally biased region" description="Basic and acidic residues" evidence="4">
    <location>
        <begin position="1"/>
        <end position="11"/>
    </location>
</feature>
<protein>
    <submittedName>
        <fullName evidence="6">Protein PHOX3</fullName>
    </submittedName>
</protein>
<dbReference type="InterPro" id="IPR053793">
    <property type="entry name" value="PB1-like"/>
</dbReference>
<organism evidence="6 7">
    <name type="scientific">Cardamine amara subsp. amara</name>
    <dbReference type="NCBI Taxonomy" id="228776"/>
    <lineage>
        <taxon>Eukaryota</taxon>
        <taxon>Viridiplantae</taxon>
        <taxon>Streptophyta</taxon>
        <taxon>Embryophyta</taxon>
        <taxon>Tracheophyta</taxon>
        <taxon>Spermatophyta</taxon>
        <taxon>Magnoliopsida</taxon>
        <taxon>eudicotyledons</taxon>
        <taxon>Gunneridae</taxon>
        <taxon>Pentapetalae</taxon>
        <taxon>rosids</taxon>
        <taxon>malvids</taxon>
        <taxon>Brassicales</taxon>
        <taxon>Brassicaceae</taxon>
        <taxon>Cardamineae</taxon>
        <taxon>Cardamine</taxon>
    </lineage>
</organism>
<evidence type="ECO:0000256" key="1">
    <source>
        <dbReference type="ARBA" id="ARBA00022737"/>
    </source>
</evidence>
<comment type="caution">
    <text evidence="6">The sequence shown here is derived from an EMBL/GenBank/DDBJ whole genome shotgun (WGS) entry which is preliminary data.</text>
</comment>
<dbReference type="InterPro" id="IPR044517">
    <property type="entry name" value="PHOX1-4"/>
</dbReference>
<keyword evidence="7" id="KW-1185">Reference proteome</keyword>
<evidence type="ECO:0000256" key="3">
    <source>
        <dbReference type="PROSITE-ProRule" id="PRU00339"/>
    </source>
</evidence>
<proteinExistence type="predicted"/>
<dbReference type="SUPFAM" id="SSF54277">
    <property type="entry name" value="CAD &amp; PB1 domains"/>
    <property type="match status" value="1"/>
</dbReference>
<dbReference type="Proteomes" id="UP001558713">
    <property type="component" value="Unassembled WGS sequence"/>
</dbReference>
<dbReference type="InterPro" id="IPR011990">
    <property type="entry name" value="TPR-like_helical_dom_sf"/>
</dbReference>
<dbReference type="PROSITE" id="PS50005">
    <property type="entry name" value="TPR"/>
    <property type="match status" value="1"/>
</dbReference>
<feature type="domain" description="PB1" evidence="5">
    <location>
        <begin position="259"/>
        <end position="338"/>
    </location>
</feature>
<evidence type="ECO:0000313" key="7">
    <source>
        <dbReference type="Proteomes" id="UP001558713"/>
    </source>
</evidence>
<gene>
    <name evidence="6" type="ORF">V5N11_032539</name>
</gene>
<dbReference type="InterPro" id="IPR000270">
    <property type="entry name" value="PB1_dom"/>
</dbReference>
<accession>A0ABD0Z337</accession>
<dbReference type="PANTHER" id="PTHR46183:SF16">
    <property type="entry name" value="PROTEIN PHOX3"/>
    <property type="match status" value="1"/>
</dbReference>
<evidence type="ECO:0000256" key="2">
    <source>
        <dbReference type="ARBA" id="ARBA00022803"/>
    </source>
</evidence>
<dbReference type="SUPFAM" id="SSF48452">
    <property type="entry name" value="TPR-like"/>
    <property type="match status" value="1"/>
</dbReference>
<feature type="compositionally biased region" description="Basic and acidic residues" evidence="4">
    <location>
        <begin position="194"/>
        <end position="221"/>
    </location>
</feature>
<reference evidence="6 7" key="1">
    <citation type="submission" date="2024-04" db="EMBL/GenBank/DDBJ databases">
        <title>Genome assembly C_amara_ONT_v2.</title>
        <authorList>
            <person name="Yant L."/>
            <person name="Moore C."/>
            <person name="Slenker M."/>
        </authorList>
    </citation>
    <scope>NUCLEOTIDE SEQUENCE [LARGE SCALE GENOMIC DNA]</scope>
    <source>
        <tissue evidence="6">Leaf</tissue>
    </source>
</reference>
<dbReference type="Pfam" id="PF00564">
    <property type="entry name" value="PB1"/>
    <property type="match status" value="1"/>
</dbReference>
<dbReference type="SMART" id="SM00666">
    <property type="entry name" value="PB1"/>
    <property type="match status" value="1"/>
</dbReference>
<sequence length="694" mass="79195">MEKQNEGKSTDAETSQSQLVDDDDSTVDSVSKAQGLKEEGNKMFQKRDYEGAMFKYGEAIKILPKDHVEVSHVRANMASCYMQLDPGEFAKAIHECDLALNVTPDHSKALLKRARCYEALNKLDLALKDVCMVSKLDPRNPMASEISDKVTRTLESKGLRVNDSVIELPPDYVEPVEASSALWMKVKKRSKQVLEGENAKTEKKKNNLVAEKGKEKIIDKQSKKKVKGKQSDKRSDTSKEQKKVITEEKILDSWDEDVKKAVKFVYSEDIRLAKLPMNCTLFQLREVVHERFPSLRAVHIKYKDQEGDLVTITTDEELRMSEVSARSRDTMRFYVVEVSPEQDPFFGRLVEMKKLKITADSFKTKVNGKGMCKIEDWMIEFARLFKVQSRVDSDACLNLQELGMKLSPEAMEEIVTSDAAQGPFDRAAQQFQEVAARSMLKLGNVHMSGARKRLSLLRGVSGESVSEQVKTAYECVQKEHAVAKEKYEEAMRIKPDSFEVFLALGLLQFEEARLSWYCVLVRHLDLKTWPYEAVVKLYLNAESNIKKSMEGLKILKSEKESEKVPGSSTQDTDEAAKLKSWLDVLLCVVIYERSIMEYKLDLPFCRESLEAALEKFELAGTCRDDIVAVISEDYVADNTLRDLRFHMEEIIQIFDEIYEAKQLTNRIPSDQLEEILKRRSESIFHLSNTEILSG</sequence>
<dbReference type="AlphaFoldDB" id="A0ABD0Z337"/>
<feature type="region of interest" description="Disordered" evidence="4">
    <location>
        <begin position="194"/>
        <end position="242"/>
    </location>
</feature>
<dbReference type="Gene3D" id="3.10.20.90">
    <property type="entry name" value="Phosphatidylinositol 3-kinase Catalytic Subunit, Chain A, domain 1"/>
    <property type="match status" value="1"/>
</dbReference>
<feature type="repeat" description="TPR" evidence="3">
    <location>
        <begin position="33"/>
        <end position="66"/>
    </location>
</feature>
<dbReference type="SMART" id="SM00028">
    <property type="entry name" value="TPR"/>
    <property type="match status" value="3"/>
</dbReference>
<dbReference type="CDD" id="cd05992">
    <property type="entry name" value="PB1"/>
    <property type="match status" value="1"/>
</dbReference>
<evidence type="ECO:0000259" key="5">
    <source>
        <dbReference type="PROSITE" id="PS51745"/>
    </source>
</evidence>
<dbReference type="PANTHER" id="PTHR46183">
    <property type="entry name" value="PROTEIN CLMP1"/>
    <property type="match status" value="1"/>
</dbReference>
<dbReference type="PROSITE" id="PS51745">
    <property type="entry name" value="PB1"/>
    <property type="match status" value="1"/>
</dbReference>
<name>A0ABD0Z337_CARAN</name>
<feature type="region of interest" description="Disordered" evidence="4">
    <location>
        <begin position="1"/>
        <end position="34"/>
    </location>
</feature>
<feature type="compositionally biased region" description="Basic and acidic residues" evidence="4">
    <location>
        <begin position="229"/>
        <end position="242"/>
    </location>
</feature>
<dbReference type="EMBL" id="JBANAX010000904">
    <property type="protein sequence ID" value="KAL1189123.1"/>
    <property type="molecule type" value="Genomic_DNA"/>
</dbReference>
<keyword evidence="1" id="KW-0677">Repeat</keyword>